<evidence type="ECO:0000313" key="4">
    <source>
        <dbReference type="Proteomes" id="UP000053424"/>
    </source>
</evidence>
<dbReference type="Proteomes" id="UP000053424">
    <property type="component" value="Unassembled WGS sequence"/>
</dbReference>
<dbReference type="AlphaFoldDB" id="A0A0C2Z2U2"/>
<organism evidence="3 4">
    <name type="scientific">Hebeloma cylindrosporum</name>
    <dbReference type="NCBI Taxonomy" id="76867"/>
    <lineage>
        <taxon>Eukaryota</taxon>
        <taxon>Fungi</taxon>
        <taxon>Dikarya</taxon>
        <taxon>Basidiomycota</taxon>
        <taxon>Agaricomycotina</taxon>
        <taxon>Agaricomycetes</taxon>
        <taxon>Agaricomycetidae</taxon>
        <taxon>Agaricales</taxon>
        <taxon>Agaricineae</taxon>
        <taxon>Hymenogastraceae</taxon>
        <taxon>Hebeloma</taxon>
    </lineage>
</organism>
<dbReference type="OrthoDB" id="3246846at2759"/>
<accession>A0A0C2Z2U2</accession>
<dbReference type="Gene3D" id="3.30.160.20">
    <property type="match status" value="1"/>
</dbReference>
<evidence type="ECO:0000259" key="2">
    <source>
        <dbReference type="PROSITE" id="PS50137"/>
    </source>
</evidence>
<protein>
    <recommendedName>
        <fullName evidence="2">DRBM domain-containing protein</fullName>
    </recommendedName>
</protein>
<gene>
    <name evidence="3" type="ORF">M413DRAFT_439259</name>
</gene>
<evidence type="ECO:0000256" key="1">
    <source>
        <dbReference type="PROSITE-ProRule" id="PRU00266"/>
    </source>
</evidence>
<reference evidence="3 4" key="1">
    <citation type="submission" date="2014-04" db="EMBL/GenBank/DDBJ databases">
        <authorList>
            <consortium name="DOE Joint Genome Institute"/>
            <person name="Kuo A."/>
            <person name="Gay G."/>
            <person name="Dore J."/>
            <person name="Kohler A."/>
            <person name="Nagy L.G."/>
            <person name="Floudas D."/>
            <person name="Copeland A."/>
            <person name="Barry K.W."/>
            <person name="Cichocki N."/>
            <person name="Veneault-Fourrey C."/>
            <person name="LaButti K."/>
            <person name="Lindquist E.A."/>
            <person name="Lipzen A."/>
            <person name="Lundell T."/>
            <person name="Morin E."/>
            <person name="Murat C."/>
            <person name="Sun H."/>
            <person name="Tunlid A."/>
            <person name="Henrissat B."/>
            <person name="Grigoriev I.V."/>
            <person name="Hibbett D.S."/>
            <person name="Martin F."/>
            <person name="Nordberg H.P."/>
            <person name="Cantor M.N."/>
            <person name="Hua S.X."/>
        </authorList>
    </citation>
    <scope>NUCLEOTIDE SEQUENCE [LARGE SCALE GENOMIC DNA]</scope>
    <source>
        <strain evidence="4">h7</strain>
    </source>
</reference>
<dbReference type="EMBL" id="KN831769">
    <property type="protein sequence ID" value="KIM47592.1"/>
    <property type="molecule type" value="Genomic_DNA"/>
</dbReference>
<sequence>MSNYVTYLNNYLQGRKETHLLTWAESYAGPCHQVEWTVQCKIGGVVKGTGVGASKADARQAAAQEALTALRSAQ</sequence>
<keyword evidence="4" id="KW-1185">Reference proteome</keyword>
<dbReference type="HOGENOM" id="CLU_172700_0_1_1"/>
<feature type="domain" description="DRBM" evidence="2">
    <location>
        <begin position="3"/>
        <end position="72"/>
    </location>
</feature>
<dbReference type="GO" id="GO:0003723">
    <property type="term" value="F:RNA binding"/>
    <property type="evidence" value="ECO:0007669"/>
    <property type="project" value="UniProtKB-UniRule"/>
</dbReference>
<dbReference type="SUPFAM" id="SSF54768">
    <property type="entry name" value="dsRNA-binding domain-like"/>
    <property type="match status" value="1"/>
</dbReference>
<dbReference type="Pfam" id="PF00035">
    <property type="entry name" value="dsrm"/>
    <property type="match status" value="1"/>
</dbReference>
<reference evidence="4" key="2">
    <citation type="submission" date="2015-01" db="EMBL/GenBank/DDBJ databases">
        <title>Evolutionary Origins and Diversification of the Mycorrhizal Mutualists.</title>
        <authorList>
            <consortium name="DOE Joint Genome Institute"/>
            <consortium name="Mycorrhizal Genomics Consortium"/>
            <person name="Kohler A."/>
            <person name="Kuo A."/>
            <person name="Nagy L.G."/>
            <person name="Floudas D."/>
            <person name="Copeland A."/>
            <person name="Barry K.W."/>
            <person name="Cichocki N."/>
            <person name="Veneault-Fourrey C."/>
            <person name="LaButti K."/>
            <person name="Lindquist E.A."/>
            <person name="Lipzen A."/>
            <person name="Lundell T."/>
            <person name="Morin E."/>
            <person name="Murat C."/>
            <person name="Riley R."/>
            <person name="Ohm R."/>
            <person name="Sun H."/>
            <person name="Tunlid A."/>
            <person name="Henrissat B."/>
            <person name="Grigoriev I.V."/>
            <person name="Hibbett D.S."/>
            <person name="Martin F."/>
        </authorList>
    </citation>
    <scope>NUCLEOTIDE SEQUENCE [LARGE SCALE GENOMIC DNA]</scope>
    <source>
        <strain evidence="4">h7</strain>
    </source>
</reference>
<proteinExistence type="predicted"/>
<dbReference type="SMART" id="SM00358">
    <property type="entry name" value="DSRM"/>
    <property type="match status" value="1"/>
</dbReference>
<keyword evidence="1" id="KW-0694">RNA-binding</keyword>
<evidence type="ECO:0000313" key="3">
    <source>
        <dbReference type="EMBL" id="KIM47592.1"/>
    </source>
</evidence>
<dbReference type="PROSITE" id="PS50137">
    <property type="entry name" value="DS_RBD"/>
    <property type="match status" value="1"/>
</dbReference>
<name>A0A0C2Z2U2_HEBCY</name>
<dbReference type="InterPro" id="IPR014720">
    <property type="entry name" value="dsRBD_dom"/>
</dbReference>